<evidence type="ECO:0000313" key="5">
    <source>
        <dbReference type="Proteomes" id="UP000253606"/>
    </source>
</evidence>
<dbReference type="RefSeq" id="WP_114208156.1">
    <property type="nucleotide sequence ID" value="NZ_CP030840.1"/>
</dbReference>
<evidence type="ECO:0000313" key="4">
    <source>
        <dbReference type="EMBL" id="AXC13073.1"/>
    </source>
</evidence>
<protein>
    <submittedName>
        <fullName evidence="4">Acetyltransferase</fullName>
    </submittedName>
</protein>
<keyword evidence="2" id="KW-0012">Acyltransferase</keyword>
<dbReference type="SUPFAM" id="SSF55729">
    <property type="entry name" value="Acyl-CoA N-acyltransferases (Nat)"/>
    <property type="match status" value="1"/>
</dbReference>
<keyword evidence="5" id="KW-1185">Reference proteome</keyword>
<dbReference type="InterPro" id="IPR016181">
    <property type="entry name" value="Acyl_CoA_acyltransferase"/>
</dbReference>
<dbReference type="AlphaFoldDB" id="A0A2Z5G1L5"/>
<sequence>MIPSPETFLPPATPNRSPEAIALEFGDPPLEALRTTHKRFAMAAGRACKYPADVAPFAAIEDSSEEALRDLFSLLNPGEGTYVVSGASLAFEGLRCDGPLGVKQMTYPQNRPLPINARIDGIRIEPLSCANAAEMVELTSIAFPGFFRARTCEMGSYYGIRQEGRLVAMCGERMAIREYREISGLCTHPDFRGNGYAAVLMLQLMRDHREAGLQSYLHVSANNANAIALYERMSFEHRGEFSLYLLTRES</sequence>
<dbReference type="GO" id="GO:0016747">
    <property type="term" value="F:acyltransferase activity, transferring groups other than amino-acyl groups"/>
    <property type="evidence" value="ECO:0007669"/>
    <property type="project" value="InterPro"/>
</dbReference>
<evidence type="ECO:0000259" key="3">
    <source>
        <dbReference type="PROSITE" id="PS51186"/>
    </source>
</evidence>
<dbReference type="PANTHER" id="PTHR43420:SF3">
    <property type="entry name" value="N-ACETYLTRANSFERASE DOMAIN-CONTAINING PROTEIN"/>
    <property type="match status" value="1"/>
</dbReference>
<dbReference type="EMBL" id="CP030840">
    <property type="protein sequence ID" value="AXC13073.1"/>
    <property type="molecule type" value="Genomic_DNA"/>
</dbReference>
<dbReference type="OrthoDB" id="5291446at2"/>
<accession>A0A2Z5G1L5</accession>
<dbReference type="PROSITE" id="PS51186">
    <property type="entry name" value="GNAT"/>
    <property type="match status" value="1"/>
</dbReference>
<dbReference type="KEGG" id="abas:ACPOL_3794"/>
<dbReference type="Pfam" id="PF08445">
    <property type="entry name" value="FR47"/>
    <property type="match status" value="1"/>
</dbReference>
<dbReference type="Gene3D" id="3.40.630.30">
    <property type="match status" value="1"/>
</dbReference>
<dbReference type="InterPro" id="IPR013653">
    <property type="entry name" value="GCN5-like_dom"/>
</dbReference>
<feature type="domain" description="N-acetyltransferase" evidence="3">
    <location>
        <begin position="122"/>
        <end position="250"/>
    </location>
</feature>
<dbReference type="InterPro" id="IPR050680">
    <property type="entry name" value="YpeA/RimI_acetyltransf"/>
</dbReference>
<dbReference type="PANTHER" id="PTHR43420">
    <property type="entry name" value="ACETYLTRANSFERASE"/>
    <property type="match status" value="1"/>
</dbReference>
<proteinExistence type="predicted"/>
<keyword evidence="1 4" id="KW-0808">Transferase</keyword>
<gene>
    <name evidence="4" type="ORF">ACPOL_3794</name>
</gene>
<evidence type="ECO:0000256" key="2">
    <source>
        <dbReference type="ARBA" id="ARBA00023315"/>
    </source>
</evidence>
<evidence type="ECO:0000256" key="1">
    <source>
        <dbReference type="ARBA" id="ARBA00022679"/>
    </source>
</evidence>
<reference evidence="4 5" key="1">
    <citation type="journal article" date="2018" name="Front. Microbiol.">
        <title>Hydrolytic Capabilities as a Key to Environmental Success: Chitinolytic and Cellulolytic Acidobacteria From Acidic Sub-arctic Soils and Boreal Peatlands.</title>
        <authorList>
            <person name="Belova S.E."/>
            <person name="Ravin N.V."/>
            <person name="Pankratov T.A."/>
            <person name="Rakitin A.L."/>
            <person name="Ivanova A.A."/>
            <person name="Beletsky A.V."/>
            <person name="Mardanov A.V."/>
            <person name="Sinninghe Damste J.S."/>
            <person name="Dedysh S.N."/>
        </authorList>
    </citation>
    <scope>NUCLEOTIDE SEQUENCE [LARGE SCALE GENOMIC DNA]</scope>
    <source>
        <strain evidence="4 5">SBC82</strain>
    </source>
</reference>
<dbReference type="CDD" id="cd04301">
    <property type="entry name" value="NAT_SF"/>
    <property type="match status" value="1"/>
</dbReference>
<name>A0A2Z5G1L5_9BACT</name>
<dbReference type="Proteomes" id="UP000253606">
    <property type="component" value="Chromosome"/>
</dbReference>
<dbReference type="InterPro" id="IPR000182">
    <property type="entry name" value="GNAT_dom"/>
</dbReference>
<organism evidence="4 5">
    <name type="scientific">Acidisarcina polymorpha</name>
    <dbReference type="NCBI Taxonomy" id="2211140"/>
    <lineage>
        <taxon>Bacteria</taxon>
        <taxon>Pseudomonadati</taxon>
        <taxon>Acidobacteriota</taxon>
        <taxon>Terriglobia</taxon>
        <taxon>Terriglobales</taxon>
        <taxon>Acidobacteriaceae</taxon>
        <taxon>Acidisarcina</taxon>
    </lineage>
</organism>